<evidence type="ECO:0000259" key="1">
    <source>
        <dbReference type="PROSITE" id="PS50234"/>
    </source>
</evidence>
<dbReference type="SMART" id="SM00327">
    <property type="entry name" value="VWA"/>
    <property type="match status" value="1"/>
</dbReference>
<evidence type="ECO:0000313" key="3">
    <source>
        <dbReference type="Proteomes" id="UP000190637"/>
    </source>
</evidence>
<dbReference type="InterPro" id="IPR036465">
    <property type="entry name" value="vWFA_dom_sf"/>
</dbReference>
<dbReference type="PROSITE" id="PS50234">
    <property type="entry name" value="VWFA"/>
    <property type="match status" value="1"/>
</dbReference>
<dbReference type="AlphaFoldDB" id="A0A1T4QH75"/>
<sequence>MERFAEEYGETEAEGACVTVEVVEQASGTTLEAIGSGEWDEAELGPRPDVWLPASSSWVQIARDRLQGGEHEALIPQDLPSIANSPLVIAMPRPMAEALGWPDESIGWSDLLELSTDGEGWGSVGHPEWGDFRMGKTNPNYSTSGLNATIGAYFAATGLTSDLTVDELASSRTRAFVSGVERSIVHYGDITMTFLANLQRADEEGQGLTYISAVAVEEMSVLHYNQGNPSGDPATLGDHAAPEVPLVAVYPEEGTLMSDHPYVVLDWADDARRTAAEGFLDYLLGAEVQQTLLDNGFRDHEGATGDAHTLDNGLIAEEPGDLLTLPSSGVLDEMLGNWAELRKPADVLIVVDTSGSMQQEVPGTGRTKLELAKAAATDSLEQFADTDEVGLWMFSTELGDDGRDWRELAPIAPMGERSDGRTHREEIVERVEGLPAAGGTGLYDTVLAAHRHVSAEGRDDAINAVVFLTDGRNEDAQSVGLEELIGELEAEAGSETTRVFTIAYGEDADLETVTRIAETTEAAAYDSSDPESIGEVFEAVISNF</sequence>
<reference evidence="2 3" key="1">
    <citation type="submission" date="2017-02" db="EMBL/GenBank/DDBJ databases">
        <authorList>
            <person name="Peterson S.W."/>
        </authorList>
    </citation>
    <scope>NUCLEOTIDE SEQUENCE [LARGE SCALE GENOMIC DNA]</scope>
    <source>
        <strain evidence="2 3">DSM 45154</strain>
    </source>
</reference>
<evidence type="ECO:0000313" key="2">
    <source>
        <dbReference type="EMBL" id="SKA03150.1"/>
    </source>
</evidence>
<feature type="domain" description="VWFA" evidence="1">
    <location>
        <begin position="346"/>
        <end position="540"/>
    </location>
</feature>
<organism evidence="2 3">
    <name type="scientific">Marinactinospora thermotolerans DSM 45154</name>
    <dbReference type="NCBI Taxonomy" id="1122192"/>
    <lineage>
        <taxon>Bacteria</taxon>
        <taxon>Bacillati</taxon>
        <taxon>Actinomycetota</taxon>
        <taxon>Actinomycetes</taxon>
        <taxon>Streptosporangiales</taxon>
        <taxon>Nocardiopsidaceae</taxon>
        <taxon>Marinactinospora</taxon>
    </lineage>
</organism>
<dbReference type="Pfam" id="PF00092">
    <property type="entry name" value="VWA"/>
    <property type="match status" value="1"/>
</dbReference>
<keyword evidence="3" id="KW-1185">Reference proteome</keyword>
<gene>
    <name evidence="2" type="ORF">SAMN02745673_02233</name>
</gene>
<dbReference type="SUPFAM" id="SSF53850">
    <property type="entry name" value="Periplasmic binding protein-like II"/>
    <property type="match status" value="1"/>
</dbReference>
<dbReference type="Proteomes" id="UP000190637">
    <property type="component" value="Unassembled WGS sequence"/>
</dbReference>
<dbReference type="InterPro" id="IPR002035">
    <property type="entry name" value="VWF_A"/>
</dbReference>
<dbReference type="SUPFAM" id="SSF53300">
    <property type="entry name" value="vWA-like"/>
    <property type="match status" value="1"/>
</dbReference>
<proteinExistence type="predicted"/>
<dbReference type="Gene3D" id="3.40.50.410">
    <property type="entry name" value="von Willebrand factor, type A domain"/>
    <property type="match status" value="1"/>
</dbReference>
<dbReference type="STRING" id="1122192.SAMN02745673_02233"/>
<dbReference type="RefSeq" id="WP_235000918.1">
    <property type="nucleotide sequence ID" value="NZ_FUWS01000005.1"/>
</dbReference>
<name>A0A1T4QH75_9ACTN</name>
<dbReference type="Pfam" id="PF13531">
    <property type="entry name" value="SBP_bac_11"/>
    <property type="match status" value="1"/>
</dbReference>
<accession>A0A1T4QH75</accession>
<dbReference type="EMBL" id="FUWS01000005">
    <property type="protein sequence ID" value="SKA03150.1"/>
    <property type="molecule type" value="Genomic_DNA"/>
</dbReference>
<protein>
    <submittedName>
        <fullName evidence="2">Ca-activated chloride channel family protein</fullName>
    </submittedName>
</protein>